<dbReference type="AlphaFoldDB" id="A0A0K2UQI5"/>
<reference evidence="1" key="1">
    <citation type="submission" date="2014-05" db="EMBL/GenBank/DDBJ databases">
        <authorList>
            <person name="Chronopoulou M."/>
        </authorList>
    </citation>
    <scope>NUCLEOTIDE SEQUENCE</scope>
    <source>
        <tissue evidence="1">Whole organism</tissue>
    </source>
</reference>
<name>A0A0K2UQI5_LEPSM</name>
<sequence>SVFHKERPSRKKFSHLSRCQRSRKCFELDYYEHCRSTCRCCDDDCRNNLTTCKKTLSFCFAREKDDCLRSCVFCFLNKCRDILRPQICNSNKKCSILLF</sequence>
<accession>A0A0K2UQI5</accession>
<organism evidence="1">
    <name type="scientific">Lepeophtheirus salmonis</name>
    <name type="common">Salmon louse</name>
    <name type="synonym">Caligus salmonis</name>
    <dbReference type="NCBI Taxonomy" id="72036"/>
    <lineage>
        <taxon>Eukaryota</taxon>
        <taxon>Metazoa</taxon>
        <taxon>Ecdysozoa</taxon>
        <taxon>Arthropoda</taxon>
        <taxon>Crustacea</taxon>
        <taxon>Multicrustacea</taxon>
        <taxon>Hexanauplia</taxon>
        <taxon>Copepoda</taxon>
        <taxon>Siphonostomatoida</taxon>
        <taxon>Caligidae</taxon>
        <taxon>Lepeophtheirus</taxon>
    </lineage>
</organism>
<feature type="non-terminal residue" evidence="1">
    <location>
        <position position="1"/>
    </location>
</feature>
<dbReference type="EMBL" id="HACA01023142">
    <property type="protein sequence ID" value="CDW40503.1"/>
    <property type="molecule type" value="Transcribed_RNA"/>
</dbReference>
<proteinExistence type="predicted"/>
<evidence type="ECO:0000313" key="1">
    <source>
        <dbReference type="EMBL" id="CDW40503.1"/>
    </source>
</evidence>
<protein>
    <submittedName>
        <fullName evidence="1">Uncharacterized protein</fullName>
    </submittedName>
</protein>